<keyword evidence="2" id="KW-0472">Membrane</keyword>
<name>A0A7X8THS2_9MICC</name>
<evidence type="ECO:0000259" key="3">
    <source>
        <dbReference type="Pfam" id="PF01478"/>
    </source>
</evidence>
<dbReference type="Proteomes" id="UP000523139">
    <property type="component" value="Unassembled WGS sequence"/>
</dbReference>
<gene>
    <name evidence="4" type="ORF">HGQ17_02900</name>
</gene>
<evidence type="ECO:0000313" key="4">
    <source>
        <dbReference type="EMBL" id="NLS08967.1"/>
    </source>
</evidence>
<dbReference type="PANTHER" id="PTHR30487">
    <property type="entry name" value="TYPE 4 PREPILIN-LIKE PROTEINS LEADER PEPTIDE-PROCESSING ENZYME"/>
    <property type="match status" value="1"/>
</dbReference>
<feature type="domain" description="Prepilin type IV endopeptidase peptidase" evidence="3">
    <location>
        <begin position="29"/>
        <end position="139"/>
    </location>
</feature>
<dbReference type="GO" id="GO:0005886">
    <property type="term" value="C:plasma membrane"/>
    <property type="evidence" value="ECO:0007669"/>
    <property type="project" value="TreeGrafter"/>
</dbReference>
<dbReference type="InterPro" id="IPR050882">
    <property type="entry name" value="Prepilin_peptidase/N-MTase"/>
</dbReference>
<dbReference type="PANTHER" id="PTHR30487:SF0">
    <property type="entry name" value="PREPILIN LEADER PEPTIDASE_N-METHYLTRANSFERASE-RELATED"/>
    <property type="match status" value="1"/>
</dbReference>
<keyword evidence="2" id="KW-0812">Transmembrane</keyword>
<keyword evidence="2" id="KW-1133">Transmembrane helix</keyword>
<keyword evidence="5" id="KW-1185">Reference proteome</keyword>
<dbReference type="GO" id="GO:0004190">
    <property type="term" value="F:aspartic-type endopeptidase activity"/>
    <property type="evidence" value="ECO:0007669"/>
    <property type="project" value="InterPro"/>
</dbReference>
<reference evidence="4 5" key="1">
    <citation type="submission" date="2020-04" db="EMBL/GenBank/DDBJ databases">
        <title>Nesterenkonia sp. nov., isolated from marine sediment.</title>
        <authorList>
            <person name="Zhang G."/>
        </authorList>
    </citation>
    <scope>NUCLEOTIDE SEQUENCE [LARGE SCALE GENOMIC DNA]</scope>
    <source>
        <strain evidence="4 5">MY13</strain>
    </source>
</reference>
<evidence type="ECO:0000256" key="2">
    <source>
        <dbReference type="SAM" id="Phobius"/>
    </source>
</evidence>
<feature type="transmembrane region" description="Helical" evidence="2">
    <location>
        <begin position="124"/>
        <end position="144"/>
    </location>
</feature>
<dbReference type="InterPro" id="IPR000045">
    <property type="entry name" value="Prepilin_IV_endopep_pep"/>
</dbReference>
<dbReference type="Gene3D" id="1.20.120.1220">
    <property type="match status" value="1"/>
</dbReference>
<organism evidence="4 5">
    <name type="scientific">Nesterenkonia sedimenti</name>
    <dbReference type="NCBI Taxonomy" id="1463632"/>
    <lineage>
        <taxon>Bacteria</taxon>
        <taxon>Bacillati</taxon>
        <taxon>Actinomycetota</taxon>
        <taxon>Actinomycetes</taxon>
        <taxon>Micrococcales</taxon>
        <taxon>Micrococcaceae</taxon>
        <taxon>Nesterenkonia</taxon>
    </lineage>
</organism>
<sequence length="171" mass="17883">MIQFISQLLTSGDPGEVVAGVVLLLGGAAFAVCGTALAYIDAQEHRLPNRIVYPWAALTFGLLILVSFLLNDPIGLGRAVLAGLGWGVLFLLVRLASPKSIGMGDVKLSVVLGLYTGFLGWEVFAAGLVISFLLGGLVSLALLISRRASSHTRIAFGPFLILGSALALMFS</sequence>
<protein>
    <submittedName>
        <fullName evidence="4">Prepilin peptidase</fullName>
    </submittedName>
</protein>
<comment type="similarity">
    <text evidence="1">Belongs to the peptidase A24 family.</text>
</comment>
<feature type="transmembrane region" description="Helical" evidence="2">
    <location>
        <begin position="52"/>
        <end position="70"/>
    </location>
</feature>
<proteinExistence type="inferred from homology"/>
<feature type="transmembrane region" description="Helical" evidence="2">
    <location>
        <begin position="100"/>
        <end position="118"/>
    </location>
</feature>
<evidence type="ECO:0000313" key="5">
    <source>
        <dbReference type="Proteomes" id="UP000523139"/>
    </source>
</evidence>
<evidence type="ECO:0000256" key="1">
    <source>
        <dbReference type="ARBA" id="ARBA00005801"/>
    </source>
</evidence>
<dbReference type="RefSeq" id="WP_168886431.1">
    <property type="nucleotide sequence ID" value="NZ_JABAHY010000001.1"/>
</dbReference>
<dbReference type="Pfam" id="PF01478">
    <property type="entry name" value="Peptidase_A24"/>
    <property type="match status" value="1"/>
</dbReference>
<dbReference type="EMBL" id="JABAHY010000001">
    <property type="protein sequence ID" value="NLS08967.1"/>
    <property type="molecule type" value="Genomic_DNA"/>
</dbReference>
<comment type="caution">
    <text evidence="4">The sequence shown here is derived from an EMBL/GenBank/DDBJ whole genome shotgun (WGS) entry which is preliminary data.</text>
</comment>
<dbReference type="GO" id="GO:0006465">
    <property type="term" value="P:signal peptide processing"/>
    <property type="evidence" value="ECO:0007669"/>
    <property type="project" value="TreeGrafter"/>
</dbReference>
<feature type="transmembrane region" description="Helical" evidence="2">
    <location>
        <begin position="76"/>
        <end position="93"/>
    </location>
</feature>
<feature type="transmembrane region" description="Helical" evidence="2">
    <location>
        <begin position="17"/>
        <end position="40"/>
    </location>
</feature>
<feature type="transmembrane region" description="Helical" evidence="2">
    <location>
        <begin position="151"/>
        <end position="170"/>
    </location>
</feature>
<accession>A0A7X8THS2</accession>
<dbReference type="AlphaFoldDB" id="A0A7X8THS2"/>